<organism evidence="7 8">
    <name type="scientific">Dryococelus australis</name>
    <dbReference type="NCBI Taxonomy" id="614101"/>
    <lineage>
        <taxon>Eukaryota</taxon>
        <taxon>Metazoa</taxon>
        <taxon>Ecdysozoa</taxon>
        <taxon>Arthropoda</taxon>
        <taxon>Hexapoda</taxon>
        <taxon>Insecta</taxon>
        <taxon>Pterygota</taxon>
        <taxon>Neoptera</taxon>
        <taxon>Polyneoptera</taxon>
        <taxon>Phasmatodea</taxon>
        <taxon>Verophasmatodea</taxon>
        <taxon>Anareolatae</taxon>
        <taxon>Phasmatidae</taxon>
        <taxon>Eurycanthinae</taxon>
        <taxon>Dryococelus</taxon>
    </lineage>
</organism>
<dbReference type="SUPFAM" id="SSF53098">
    <property type="entry name" value="Ribonuclease H-like"/>
    <property type="match status" value="1"/>
</dbReference>
<gene>
    <name evidence="7" type="ORF">PR048_013111</name>
</gene>
<evidence type="ECO:0000256" key="3">
    <source>
        <dbReference type="ARBA" id="ARBA00022771"/>
    </source>
</evidence>
<accession>A0ABQ9HS21</accession>
<sequence>MHLEHSTLTSISESLQDNDTDSEVSDLGHVGMSPRSTCTAQSPIKENAIPKVIKRYSLHSANQPTLSQKYERIIKFKPHDYRAQKVTKLITEMICLDMQPLPVVENAGFKRLINHLEPWYTFPSRTVSSNKYLNEMFAELSICVSGELLIVQYVSINTDFWTSCAINDMSDTIPEISHTADNIHHFISDQLLQWDLTTKVVAVVRDGGTDITKALNDYAFVPVPCSAHLLQCVVRKAFLDNPFVQNHVEKLFLASSTLKKHQNIETVSKSACSPSTQNDSRYIHTVE</sequence>
<reference evidence="7 8" key="1">
    <citation type="submission" date="2023-02" db="EMBL/GenBank/DDBJ databases">
        <title>LHISI_Scaffold_Assembly.</title>
        <authorList>
            <person name="Stuart O.P."/>
            <person name="Cleave R."/>
            <person name="Magrath M.J.L."/>
            <person name="Mikheyev A.S."/>
        </authorList>
    </citation>
    <scope>NUCLEOTIDE SEQUENCE [LARGE SCALE GENOMIC DNA]</scope>
    <source>
        <strain evidence="7">Daus_M_001</strain>
        <tissue evidence="7">Leg muscle</tissue>
    </source>
</reference>
<keyword evidence="4" id="KW-0862">Zinc</keyword>
<dbReference type="InterPro" id="IPR012337">
    <property type="entry name" value="RNaseH-like_sf"/>
</dbReference>
<feature type="compositionally biased region" description="Polar residues" evidence="6">
    <location>
        <begin position="1"/>
        <end position="15"/>
    </location>
</feature>
<protein>
    <recommendedName>
        <fullName evidence="9">Transposase</fullName>
    </recommendedName>
</protein>
<evidence type="ECO:0008006" key="9">
    <source>
        <dbReference type="Google" id="ProtNLM"/>
    </source>
</evidence>
<evidence type="ECO:0000256" key="2">
    <source>
        <dbReference type="ARBA" id="ARBA00022723"/>
    </source>
</evidence>
<proteinExistence type="predicted"/>
<name>A0ABQ9HS21_9NEOP</name>
<keyword evidence="5" id="KW-0539">Nucleus</keyword>
<evidence type="ECO:0000256" key="4">
    <source>
        <dbReference type="ARBA" id="ARBA00022833"/>
    </source>
</evidence>
<dbReference type="Gene3D" id="1.10.10.1070">
    <property type="entry name" value="Zinc finger, BED domain-containing"/>
    <property type="match status" value="1"/>
</dbReference>
<comment type="subcellular location">
    <subcellularLocation>
        <location evidence="1">Nucleus</location>
    </subcellularLocation>
</comment>
<dbReference type="PANTHER" id="PTHR46481:SF10">
    <property type="entry name" value="ZINC FINGER BED DOMAIN-CONTAINING PROTEIN 39"/>
    <property type="match status" value="1"/>
</dbReference>
<evidence type="ECO:0000256" key="6">
    <source>
        <dbReference type="SAM" id="MobiDB-lite"/>
    </source>
</evidence>
<keyword evidence="2" id="KW-0479">Metal-binding</keyword>
<feature type="region of interest" description="Disordered" evidence="6">
    <location>
        <begin position="1"/>
        <end position="25"/>
    </location>
</feature>
<evidence type="ECO:0000256" key="5">
    <source>
        <dbReference type="ARBA" id="ARBA00023242"/>
    </source>
</evidence>
<dbReference type="InterPro" id="IPR052035">
    <property type="entry name" value="ZnF_BED_domain_contain"/>
</dbReference>
<evidence type="ECO:0000256" key="1">
    <source>
        <dbReference type="ARBA" id="ARBA00004123"/>
    </source>
</evidence>
<keyword evidence="3" id="KW-0863">Zinc-finger</keyword>
<keyword evidence="8" id="KW-1185">Reference proteome</keyword>
<dbReference type="Proteomes" id="UP001159363">
    <property type="component" value="Chromosome X"/>
</dbReference>
<dbReference type="EMBL" id="JARBHB010000004">
    <property type="protein sequence ID" value="KAJ8886899.1"/>
    <property type="molecule type" value="Genomic_DNA"/>
</dbReference>
<comment type="caution">
    <text evidence="7">The sequence shown here is derived from an EMBL/GenBank/DDBJ whole genome shotgun (WGS) entry which is preliminary data.</text>
</comment>
<evidence type="ECO:0000313" key="8">
    <source>
        <dbReference type="Proteomes" id="UP001159363"/>
    </source>
</evidence>
<evidence type="ECO:0000313" key="7">
    <source>
        <dbReference type="EMBL" id="KAJ8886899.1"/>
    </source>
</evidence>
<dbReference type="PANTHER" id="PTHR46481">
    <property type="entry name" value="ZINC FINGER BED DOMAIN-CONTAINING PROTEIN 4"/>
    <property type="match status" value="1"/>
</dbReference>
<dbReference type="SUPFAM" id="SSF140996">
    <property type="entry name" value="Hermes dimerisation domain"/>
    <property type="match status" value="1"/>
</dbReference>